<evidence type="ECO:0000313" key="5">
    <source>
        <dbReference type="EMBL" id="SJZ90274.1"/>
    </source>
</evidence>
<proteinExistence type="predicted"/>
<dbReference type="GO" id="GO:0009360">
    <property type="term" value="C:DNA polymerase III complex"/>
    <property type="evidence" value="ECO:0007669"/>
    <property type="project" value="TreeGrafter"/>
</dbReference>
<dbReference type="SUPFAM" id="SSF52540">
    <property type="entry name" value="P-loop containing nucleoside triphosphate hydrolases"/>
    <property type="match status" value="1"/>
</dbReference>
<keyword evidence="4" id="KW-0239">DNA-directed DNA polymerase</keyword>
<dbReference type="PANTHER" id="PTHR34388">
    <property type="entry name" value="DNA POLYMERASE III SUBUNIT DELTA"/>
    <property type="match status" value="1"/>
</dbReference>
<dbReference type="Gene3D" id="1.10.8.60">
    <property type="match status" value="1"/>
</dbReference>
<dbReference type="Gene3D" id="3.40.50.300">
    <property type="entry name" value="P-loop containing nucleotide triphosphate hydrolases"/>
    <property type="match status" value="1"/>
</dbReference>
<accession>A0A1T4PFE1</accession>
<keyword evidence="2" id="KW-0548">Nucleotidyltransferase</keyword>
<dbReference type="GO" id="GO:0003677">
    <property type="term" value="F:DNA binding"/>
    <property type="evidence" value="ECO:0007669"/>
    <property type="project" value="InterPro"/>
</dbReference>
<dbReference type="GO" id="GO:0006261">
    <property type="term" value="P:DNA-templated DNA replication"/>
    <property type="evidence" value="ECO:0007669"/>
    <property type="project" value="TreeGrafter"/>
</dbReference>
<keyword evidence="6" id="KW-1185">Reference proteome</keyword>
<organism evidence="5 6">
    <name type="scientific">Porphyromonas circumdentaria</name>
    <dbReference type="NCBI Taxonomy" id="29524"/>
    <lineage>
        <taxon>Bacteria</taxon>
        <taxon>Pseudomonadati</taxon>
        <taxon>Bacteroidota</taxon>
        <taxon>Bacteroidia</taxon>
        <taxon>Bacteroidales</taxon>
        <taxon>Porphyromonadaceae</taxon>
        <taxon>Porphyromonas</taxon>
    </lineage>
</organism>
<name>A0A1T4PFE1_9PORP</name>
<dbReference type="InterPro" id="IPR005790">
    <property type="entry name" value="DNA_polIII_delta"/>
</dbReference>
<dbReference type="Proteomes" id="UP000190121">
    <property type="component" value="Unassembled WGS sequence"/>
</dbReference>
<keyword evidence="3" id="KW-0235">DNA replication</keyword>
<dbReference type="OrthoDB" id="1172326at2"/>
<dbReference type="AlphaFoldDB" id="A0A1T4PFE1"/>
<sequence>MTPQNYRKKEKDSQKEKHISSKDLLIKLEKSVAQKTVLPSIILVAGEERFYIDAVDQLFTSSFIDKEEWDLSRNILYGSDISVEQLLLSVQSFSIVGGERLFLVREAQNIKKLELIAENATLIPNNTTLLLCYVGDIEQHKTLLDKFKEAHSFILLSPKLKNKRDAASLISYICKREDMSLMPDAMEALIELVGYNGTVINSELKKMSIIASCYPNKCISKQTLCQYVVKSRDYSIYELLDALVNKNRIKSYEIALYMGENEKKYPLPMILSILYSFFVNLLAVLYQPTTISPEGIATLLSLRNKFATHNYLTAKNYFTAKQTFDIIHELRMAEARFKGAEEGDYTAQGILTDLVTFILA</sequence>
<evidence type="ECO:0000256" key="2">
    <source>
        <dbReference type="ARBA" id="ARBA00022695"/>
    </source>
</evidence>
<gene>
    <name evidence="5" type="ORF">SAMN02745171_01443</name>
</gene>
<dbReference type="RefSeq" id="WP_078737344.1">
    <property type="nucleotide sequence ID" value="NZ_FUXE01000016.1"/>
</dbReference>
<dbReference type="NCBIfam" id="TIGR01128">
    <property type="entry name" value="holA"/>
    <property type="match status" value="1"/>
</dbReference>
<dbReference type="InterPro" id="IPR027417">
    <property type="entry name" value="P-loop_NTPase"/>
</dbReference>
<evidence type="ECO:0000256" key="4">
    <source>
        <dbReference type="ARBA" id="ARBA00022932"/>
    </source>
</evidence>
<evidence type="ECO:0000256" key="3">
    <source>
        <dbReference type="ARBA" id="ARBA00022705"/>
    </source>
</evidence>
<evidence type="ECO:0000256" key="1">
    <source>
        <dbReference type="ARBA" id="ARBA00022679"/>
    </source>
</evidence>
<dbReference type="GO" id="GO:0003887">
    <property type="term" value="F:DNA-directed DNA polymerase activity"/>
    <property type="evidence" value="ECO:0007669"/>
    <property type="project" value="UniProtKB-KW"/>
</dbReference>
<dbReference type="EMBL" id="FUXE01000016">
    <property type="protein sequence ID" value="SJZ90274.1"/>
    <property type="molecule type" value="Genomic_DNA"/>
</dbReference>
<reference evidence="6" key="1">
    <citation type="submission" date="2017-02" db="EMBL/GenBank/DDBJ databases">
        <authorList>
            <person name="Varghese N."/>
            <person name="Submissions S."/>
        </authorList>
    </citation>
    <scope>NUCLEOTIDE SEQUENCE [LARGE SCALE GENOMIC DNA]</scope>
    <source>
        <strain evidence="6">ATCC 51356</strain>
    </source>
</reference>
<dbReference type="PANTHER" id="PTHR34388:SF1">
    <property type="entry name" value="DNA POLYMERASE III SUBUNIT DELTA"/>
    <property type="match status" value="1"/>
</dbReference>
<keyword evidence="1" id="KW-0808">Transferase</keyword>
<dbReference type="STRING" id="29524.SAMN02745171_01443"/>
<evidence type="ECO:0000313" key="6">
    <source>
        <dbReference type="Proteomes" id="UP000190121"/>
    </source>
</evidence>
<protein>
    <submittedName>
        <fullName evidence="5">DNA polymerase III, delta subunit</fullName>
    </submittedName>
</protein>